<evidence type="ECO:0000256" key="3">
    <source>
        <dbReference type="ARBA" id="ARBA00022630"/>
    </source>
</evidence>
<comment type="caution">
    <text evidence="13">The sequence shown here is derived from an EMBL/GenBank/DDBJ whole genome shotgun (WGS) entry which is preliminary data.</text>
</comment>
<evidence type="ECO:0000256" key="4">
    <source>
        <dbReference type="ARBA" id="ARBA00022643"/>
    </source>
</evidence>
<reference evidence="13 14" key="1">
    <citation type="submission" date="2019-04" db="EMBL/GenBank/DDBJ databases">
        <title>Psychroflexus halotolerans sp. nov., isolated from a marine solar saltern.</title>
        <authorList>
            <person name="Feng X."/>
        </authorList>
    </citation>
    <scope>NUCLEOTIDE SEQUENCE [LARGE SCALE GENOMIC DNA]</scope>
    <source>
        <strain evidence="13 14">WDS2C27</strain>
    </source>
</reference>
<dbReference type="SUPFAM" id="SSF50475">
    <property type="entry name" value="FMN-binding split barrel"/>
    <property type="match status" value="1"/>
</dbReference>
<dbReference type="EC" id="1.4.3.5" evidence="7"/>
<feature type="binding site" evidence="7 8">
    <location>
        <position position="133"/>
    </location>
    <ligand>
        <name>substrate</name>
    </ligand>
</feature>
<dbReference type="PROSITE" id="PS01064">
    <property type="entry name" value="PYRIDOX_OXIDASE"/>
    <property type="match status" value="1"/>
</dbReference>
<evidence type="ECO:0000313" key="13">
    <source>
        <dbReference type="EMBL" id="TKS55515.1"/>
    </source>
</evidence>
<feature type="binding site" evidence="7 8">
    <location>
        <position position="68"/>
    </location>
    <ligand>
        <name>substrate</name>
    </ligand>
</feature>
<gene>
    <name evidence="7 13" type="primary">pdxH</name>
    <name evidence="13" type="ORF">FCN74_11215</name>
</gene>
<dbReference type="GO" id="GO:0008615">
    <property type="term" value="P:pyridoxine biosynthetic process"/>
    <property type="evidence" value="ECO:0007669"/>
    <property type="project" value="UniProtKB-UniRule"/>
</dbReference>
<comment type="cofactor">
    <cofactor evidence="7 9">
        <name>FMN</name>
        <dbReference type="ChEBI" id="CHEBI:58210"/>
    </cofactor>
    <text evidence="7 9">Binds 1 FMN per subunit.</text>
</comment>
<dbReference type="InterPro" id="IPR019576">
    <property type="entry name" value="Pyridoxamine_oxidase_dimer_C"/>
</dbReference>
<comment type="catalytic activity">
    <reaction evidence="7">
        <text>pyridoxine 5'-phosphate + O2 = pyridoxal 5'-phosphate + H2O2</text>
        <dbReference type="Rhea" id="RHEA:15149"/>
        <dbReference type="ChEBI" id="CHEBI:15379"/>
        <dbReference type="ChEBI" id="CHEBI:16240"/>
        <dbReference type="ChEBI" id="CHEBI:58589"/>
        <dbReference type="ChEBI" id="CHEBI:597326"/>
        <dbReference type="EC" id="1.4.3.5"/>
    </reaction>
</comment>
<proteinExistence type="inferred from homology"/>
<dbReference type="NCBIfam" id="TIGR00558">
    <property type="entry name" value="pdxH"/>
    <property type="match status" value="1"/>
</dbReference>
<sequence length="214" mass="24961">MPNNLENYRKSYNKSALIRSELEQNPFQQFRKWFVEVDEAGNVDEANAMTISTIGQDGFPKSRVVLLKSYDENGFVFYTNYGSEKGRAILNNPNVCLSFFWPHAERQIIIKGKAEKITEEASIRYFQSRPKGSQLGALVSPQSQEIENRKVLEDRLKNLEQKYADKSVEKPKDWGGFCVEPVSFEFWQGRPNRLHDRFLYQLDNLDWNIKRLAP</sequence>
<evidence type="ECO:0000256" key="7">
    <source>
        <dbReference type="HAMAP-Rule" id="MF_01629"/>
    </source>
</evidence>
<evidence type="ECO:0000256" key="6">
    <source>
        <dbReference type="ARBA" id="ARBA00023096"/>
    </source>
</evidence>
<comment type="caution">
    <text evidence="7">Lacks conserved residue(s) required for the propagation of feature annotation.</text>
</comment>
<evidence type="ECO:0000259" key="12">
    <source>
        <dbReference type="Pfam" id="PF10590"/>
    </source>
</evidence>
<keyword evidence="14" id="KW-1185">Reference proteome</keyword>
<evidence type="ECO:0000256" key="1">
    <source>
        <dbReference type="ARBA" id="ARBA00007301"/>
    </source>
</evidence>
<dbReference type="FunFam" id="2.30.110.10:FF:000020">
    <property type="entry name" value="PNPO isoform 11"/>
    <property type="match status" value="1"/>
</dbReference>
<dbReference type="Gene3D" id="2.30.110.10">
    <property type="entry name" value="Electron Transport, Fmn-binding Protein, Chain A"/>
    <property type="match status" value="1"/>
</dbReference>
<evidence type="ECO:0000256" key="9">
    <source>
        <dbReference type="PIRSR" id="PIRSR000190-2"/>
    </source>
</evidence>
<feature type="domain" description="Pyridoxine 5'-phosphate oxidase dimerisation C-terminal" evidence="12">
    <location>
        <begin position="174"/>
        <end position="214"/>
    </location>
</feature>
<evidence type="ECO:0000313" key="14">
    <source>
        <dbReference type="Proteomes" id="UP000306552"/>
    </source>
</evidence>
<accession>A0A4V6AL82</accession>
<dbReference type="EMBL" id="SWMU01000005">
    <property type="protein sequence ID" value="TKS55515.1"/>
    <property type="molecule type" value="Genomic_DNA"/>
</dbReference>
<feature type="binding site" evidence="7 9">
    <location>
        <position position="85"/>
    </location>
    <ligand>
        <name>FMN</name>
        <dbReference type="ChEBI" id="CHEBI:58210"/>
    </ligand>
</feature>
<feature type="binding site" evidence="8">
    <location>
        <begin position="9"/>
        <end position="12"/>
    </location>
    <ligand>
        <name>substrate</name>
    </ligand>
</feature>
<evidence type="ECO:0000256" key="2">
    <source>
        <dbReference type="ARBA" id="ARBA00011738"/>
    </source>
</evidence>
<feature type="binding site" evidence="7 9">
    <location>
        <begin position="78"/>
        <end position="79"/>
    </location>
    <ligand>
        <name>FMN</name>
        <dbReference type="ChEBI" id="CHEBI:58210"/>
    </ligand>
</feature>
<organism evidence="13 14">
    <name type="scientific">Mesohalobacter halotolerans</name>
    <dbReference type="NCBI Taxonomy" id="1883405"/>
    <lineage>
        <taxon>Bacteria</taxon>
        <taxon>Pseudomonadati</taxon>
        <taxon>Bacteroidota</taxon>
        <taxon>Flavobacteriia</taxon>
        <taxon>Flavobacteriales</taxon>
        <taxon>Flavobacteriaceae</taxon>
        <taxon>Mesohalobacter</taxon>
    </lineage>
</organism>
<feature type="binding site" evidence="7 8">
    <location>
        <position position="125"/>
    </location>
    <ligand>
        <name>substrate</name>
    </ligand>
</feature>
<evidence type="ECO:0000259" key="11">
    <source>
        <dbReference type="Pfam" id="PF01243"/>
    </source>
</evidence>
<comment type="pathway">
    <text evidence="7">Cofactor metabolism; pyridoxal 5'-phosphate salvage; pyridoxal 5'-phosphate from pyridoxamine 5'-phosphate: step 1/1.</text>
</comment>
<keyword evidence="5 7" id="KW-0560">Oxidoreductase</keyword>
<comment type="pathway">
    <text evidence="7">Cofactor metabolism; pyridoxal 5'-phosphate salvage; pyridoxal 5'-phosphate from pyridoxine 5'-phosphate: step 1/1.</text>
</comment>
<feature type="binding site" evidence="7 9">
    <location>
        <begin position="142"/>
        <end position="143"/>
    </location>
    <ligand>
        <name>FMN</name>
        <dbReference type="ChEBI" id="CHEBI:58210"/>
    </ligand>
</feature>
<dbReference type="HAMAP" id="MF_01629">
    <property type="entry name" value="PdxH"/>
    <property type="match status" value="1"/>
</dbReference>
<dbReference type="AlphaFoldDB" id="A0A4V6AL82"/>
<comment type="function">
    <text evidence="7">Catalyzes the oxidation of either pyridoxine 5'-phosphate (PNP) or pyridoxamine 5'-phosphate (PMP) into pyridoxal 5'-phosphate (PLP).</text>
</comment>
<dbReference type="InterPro" id="IPR011576">
    <property type="entry name" value="Pyridox_Oxase_N"/>
</dbReference>
<dbReference type="UniPathway" id="UPA01068">
    <property type="reaction ID" value="UER00304"/>
</dbReference>
<feature type="binding site" evidence="7 9">
    <location>
        <begin position="63"/>
        <end position="68"/>
    </location>
    <ligand>
        <name>FMN</name>
        <dbReference type="ChEBI" id="CHEBI:58210"/>
    </ligand>
</feature>
<comment type="similarity">
    <text evidence="1 7">Belongs to the pyridoxamine 5'-phosphate oxidase family.</text>
</comment>
<dbReference type="Pfam" id="PF01243">
    <property type="entry name" value="PNPOx_N"/>
    <property type="match status" value="1"/>
</dbReference>
<feature type="binding site" evidence="7 8">
    <location>
        <begin position="193"/>
        <end position="195"/>
    </location>
    <ligand>
        <name>substrate</name>
    </ligand>
</feature>
<keyword evidence="4 7" id="KW-0288">FMN</keyword>
<evidence type="ECO:0000256" key="5">
    <source>
        <dbReference type="ARBA" id="ARBA00023002"/>
    </source>
</evidence>
<dbReference type="PANTHER" id="PTHR10851">
    <property type="entry name" value="PYRIDOXINE-5-PHOSPHATE OXIDASE"/>
    <property type="match status" value="1"/>
</dbReference>
<dbReference type="OrthoDB" id="9780392at2"/>
<comment type="subunit">
    <text evidence="2 7">Homodimer.</text>
</comment>
<dbReference type="Proteomes" id="UP000306552">
    <property type="component" value="Unassembled WGS sequence"/>
</dbReference>
<name>A0A4V6AL82_9FLAO</name>
<feature type="domain" description="Pyridoxamine 5'-phosphate oxidase N-terminal" evidence="11">
    <location>
        <begin position="43"/>
        <end position="161"/>
    </location>
</feature>
<dbReference type="GO" id="GO:0010181">
    <property type="term" value="F:FMN binding"/>
    <property type="evidence" value="ECO:0007669"/>
    <property type="project" value="UniProtKB-UniRule"/>
</dbReference>
<feature type="binding site" evidence="7 9">
    <location>
        <position position="107"/>
    </location>
    <ligand>
        <name>FMN</name>
        <dbReference type="ChEBI" id="CHEBI:58210"/>
    </ligand>
</feature>
<evidence type="ECO:0000256" key="10">
    <source>
        <dbReference type="SAM" id="Coils"/>
    </source>
</evidence>
<evidence type="ECO:0000256" key="8">
    <source>
        <dbReference type="PIRSR" id="PIRSR000190-1"/>
    </source>
</evidence>
<protein>
    <recommendedName>
        <fullName evidence="7">Pyridoxine/pyridoxamine 5'-phosphate oxidase</fullName>
        <ecNumber evidence="7">1.4.3.5</ecNumber>
    </recommendedName>
    <alternativeName>
        <fullName evidence="7">PNP/PMP oxidase</fullName>
        <shortName evidence="7">PNPOx</shortName>
    </alternativeName>
    <alternativeName>
        <fullName evidence="7">Pyridoxal 5'-phosphate synthase</fullName>
    </alternativeName>
</protein>
<dbReference type="GO" id="GO:0004733">
    <property type="term" value="F:pyridoxamine phosphate oxidase activity"/>
    <property type="evidence" value="ECO:0007669"/>
    <property type="project" value="UniProtKB-UniRule"/>
</dbReference>
<dbReference type="RefSeq" id="WP_138932700.1">
    <property type="nucleotide sequence ID" value="NZ_SWMU01000005.1"/>
</dbReference>
<feature type="binding site" evidence="7 9">
    <location>
        <position position="187"/>
    </location>
    <ligand>
        <name>FMN</name>
        <dbReference type="ChEBI" id="CHEBI:58210"/>
    </ligand>
</feature>
<dbReference type="InterPro" id="IPR000659">
    <property type="entry name" value="Pyridox_Oxase"/>
</dbReference>
<keyword evidence="3 7" id="KW-0285">Flavoprotein</keyword>
<keyword evidence="10" id="KW-0175">Coiled coil</keyword>
<dbReference type="Pfam" id="PF10590">
    <property type="entry name" value="PNP_phzG_C"/>
    <property type="match status" value="1"/>
</dbReference>
<feature type="binding site" evidence="7 8">
    <location>
        <position position="129"/>
    </location>
    <ligand>
        <name>substrate</name>
    </ligand>
</feature>
<feature type="binding site" evidence="7 9">
    <location>
        <position position="197"/>
    </location>
    <ligand>
        <name>FMN</name>
        <dbReference type="ChEBI" id="CHEBI:58210"/>
    </ligand>
</feature>
<keyword evidence="6 7" id="KW-0664">Pyridoxine biosynthesis</keyword>
<dbReference type="InterPro" id="IPR012349">
    <property type="entry name" value="Split_barrel_FMN-bd"/>
</dbReference>
<feature type="coiled-coil region" evidence="10">
    <location>
        <begin position="142"/>
        <end position="169"/>
    </location>
</feature>
<dbReference type="InterPro" id="IPR019740">
    <property type="entry name" value="Pyridox_Oxase_CS"/>
</dbReference>
<dbReference type="PIRSF" id="PIRSF000190">
    <property type="entry name" value="Pyd_amn-ph_oxd"/>
    <property type="match status" value="1"/>
</dbReference>
<comment type="catalytic activity">
    <reaction evidence="7">
        <text>pyridoxamine 5'-phosphate + O2 + H2O = pyridoxal 5'-phosphate + H2O2 + NH4(+)</text>
        <dbReference type="Rhea" id="RHEA:15817"/>
        <dbReference type="ChEBI" id="CHEBI:15377"/>
        <dbReference type="ChEBI" id="CHEBI:15379"/>
        <dbReference type="ChEBI" id="CHEBI:16240"/>
        <dbReference type="ChEBI" id="CHEBI:28938"/>
        <dbReference type="ChEBI" id="CHEBI:58451"/>
        <dbReference type="ChEBI" id="CHEBI:597326"/>
        <dbReference type="EC" id="1.4.3.5"/>
    </reaction>
</comment>
<dbReference type="PANTHER" id="PTHR10851:SF0">
    <property type="entry name" value="PYRIDOXINE-5'-PHOSPHATE OXIDASE"/>
    <property type="match status" value="1"/>
</dbReference>
<dbReference type="NCBIfam" id="NF004231">
    <property type="entry name" value="PRK05679.1"/>
    <property type="match status" value="1"/>
</dbReference>